<feature type="domain" description="Protein kinase" evidence="3">
    <location>
        <begin position="436"/>
        <end position="709"/>
    </location>
</feature>
<dbReference type="Gene3D" id="1.25.10.10">
    <property type="entry name" value="Leucine-rich Repeat Variant"/>
    <property type="match status" value="2"/>
</dbReference>
<organism evidence="4 5">
    <name type="scientific">Chlorella ohadii</name>
    <dbReference type="NCBI Taxonomy" id="2649997"/>
    <lineage>
        <taxon>Eukaryota</taxon>
        <taxon>Viridiplantae</taxon>
        <taxon>Chlorophyta</taxon>
        <taxon>core chlorophytes</taxon>
        <taxon>Trebouxiophyceae</taxon>
        <taxon>Chlorellales</taxon>
        <taxon>Chlorellaceae</taxon>
        <taxon>Chlorella clade</taxon>
        <taxon>Chlorella</taxon>
    </lineage>
</organism>
<dbReference type="InterPro" id="IPR011009">
    <property type="entry name" value="Kinase-like_dom_sf"/>
</dbReference>
<dbReference type="AlphaFoldDB" id="A0AAD5DRS4"/>
<dbReference type="SMART" id="SM00185">
    <property type="entry name" value="ARM"/>
    <property type="match status" value="7"/>
</dbReference>
<dbReference type="Gene3D" id="3.30.200.20">
    <property type="entry name" value="Phosphorylase Kinase, domain 1"/>
    <property type="match status" value="1"/>
</dbReference>
<comment type="caution">
    <text evidence="4">The sequence shown here is derived from an EMBL/GenBank/DDBJ whole genome shotgun (WGS) entry which is preliminary data.</text>
</comment>
<dbReference type="InterPro" id="IPR016024">
    <property type="entry name" value="ARM-type_fold"/>
</dbReference>
<dbReference type="GO" id="GO:0004674">
    <property type="term" value="F:protein serine/threonine kinase activity"/>
    <property type="evidence" value="ECO:0007669"/>
    <property type="project" value="TreeGrafter"/>
</dbReference>
<keyword evidence="5" id="KW-1185">Reference proteome</keyword>
<dbReference type="PROSITE" id="PS50011">
    <property type="entry name" value="PROTEIN_KINASE_DOM"/>
    <property type="match status" value="1"/>
</dbReference>
<feature type="repeat" description="ARM" evidence="1">
    <location>
        <begin position="154"/>
        <end position="197"/>
    </location>
</feature>
<reference evidence="4" key="1">
    <citation type="submission" date="2020-11" db="EMBL/GenBank/DDBJ databases">
        <title>Chlorella ohadii genome sequencing and assembly.</title>
        <authorList>
            <person name="Murik O."/>
            <person name="Treves H."/>
            <person name="Kedem I."/>
            <person name="Shotland Y."/>
            <person name="Kaplan A."/>
        </authorList>
    </citation>
    <scope>NUCLEOTIDE SEQUENCE</scope>
    <source>
        <strain evidence="4">1</strain>
    </source>
</reference>
<evidence type="ECO:0000256" key="2">
    <source>
        <dbReference type="PROSITE-ProRule" id="PRU10141"/>
    </source>
</evidence>
<feature type="repeat" description="ARM" evidence="1">
    <location>
        <begin position="334"/>
        <end position="377"/>
    </location>
</feature>
<keyword evidence="2" id="KW-0547">Nucleotide-binding</keyword>
<dbReference type="SUPFAM" id="SSF48371">
    <property type="entry name" value="ARM repeat"/>
    <property type="match status" value="1"/>
</dbReference>
<name>A0AAD5DRS4_9CHLO</name>
<dbReference type="Proteomes" id="UP001205105">
    <property type="component" value="Unassembled WGS sequence"/>
</dbReference>
<dbReference type="Gene3D" id="1.10.510.10">
    <property type="entry name" value="Transferase(Phosphotransferase) domain 1"/>
    <property type="match status" value="1"/>
</dbReference>
<dbReference type="InterPro" id="IPR000225">
    <property type="entry name" value="Armadillo"/>
</dbReference>
<dbReference type="InterPro" id="IPR017441">
    <property type="entry name" value="Protein_kinase_ATP_BS"/>
</dbReference>
<dbReference type="InterPro" id="IPR000719">
    <property type="entry name" value="Prot_kinase_dom"/>
</dbReference>
<sequence>MDRRQGTAEINKLLKRLESKDSWWFGTRRKLAALRGLGGLASESPHGREPGHMRHDEAQAAIIAGGGLPVLVQLLGHSSSRVRRCTLSVLRALMQDSEPNKADIVAAGAVPALSRLLQGQHGDEGRDAVRAAAALWTLVEGDNMAIKAAVAADGALPALVQAASQSSSDSTQVYAAYALQGLARGDRQTKAAIVAAGGGAALLPLLTSRKFERVSAAMALLSLAWGSGGSPANDLIKDPLAAARAMPALVQLLDERAEVLNSSKSWAKAYPAWRNSLPNGNSELSLLGGDDSMFGPGEAAAAVLFNLANSSEPGAAPSAAGGSGLSQPPTVTAGMATALVQLLRDDRRSVVQQAAASVLRNLAAVSQRNKAVIASCGAEQELERLLSHSNSGVRSTAAGALRTLRQPAGSQASDSPEQAAPPGKLQLQSIAQFEELQLQRCLGAGSFGEVHLAALDGKLVAAKVLVKLQDGHRGFEVASVLSDGQLQKLQRECSLMASISHPNIVHVEYCARGSLLDVLQAARASPQQAALLTWPLRLQMALNAAAGIQHMHERGAAHRDLKSPNLLLTADWRVKVADFGLSKLLHEDPGVMSLLHVNPKWQAPEVLQFQPANPMAGDAYAFGVILWELMTWDVPWAGVAVDQIMQLKRNGGHLDISSSPNSLAALPGAKSDKAAFQRVAVRYIDLIKQCWAHNHFNRPNFTSISQQLK</sequence>
<accession>A0AAD5DRS4</accession>
<feature type="binding site" evidence="2">
    <location>
        <position position="463"/>
    </location>
    <ligand>
        <name>ATP</name>
        <dbReference type="ChEBI" id="CHEBI:30616"/>
    </ligand>
</feature>
<dbReference type="SUPFAM" id="SSF56112">
    <property type="entry name" value="Protein kinase-like (PK-like)"/>
    <property type="match status" value="1"/>
</dbReference>
<dbReference type="PROSITE" id="PS00107">
    <property type="entry name" value="PROTEIN_KINASE_ATP"/>
    <property type="match status" value="1"/>
</dbReference>
<dbReference type="EMBL" id="JADXDR010000068">
    <property type="protein sequence ID" value="KAI7841096.1"/>
    <property type="molecule type" value="Genomic_DNA"/>
</dbReference>
<keyword evidence="2" id="KW-0067">ATP-binding</keyword>
<evidence type="ECO:0000313" key="5">
    <source>
        <dbReference type="Proteomes" id="UP001205105"/>
    </source>
</evidence>
<evidence type="ECO:0000256" key="1">
    <source>
        <dbReference type="PROSITE-ProRule" id="PRU00259"/>
    </source>
</evidence>
<dbReference type="InterPro" id="IPR001245">
    <property type="entry name" value="Ser-Thr/Tyr_kinase_cat_dom"/>
</dbReference>
<protein>
    <recommendedName>
        <fullName evidence="3">Protein kinase domain-containing protein</fullName>
    </recommendedName>
</protein>
<dbReference type="SMART" id="SM00220">
    <property type="entry name" value="S_TKc"/>
    <property type="match status" value="1"/>
</dbReference>
<evidence type="ECO:0000313" key="4">
    <source>
        <dbReference type="EMBL" id="KAI7841096.1"/>
    </source>
</evidence>
<dbReference type="PANTHER" id="PTHR44329">
    <property type="entry name" value="SERINE/THREONINE-PROTEIN KINASE TNNI3K-RELATED"/>
    <property type="match status" value="1"/>
</dbReference>
<evidence type="ECO:0000259" key="3">
    <source>
        <dbReference type="PROSITE" id="PS50011"/>
    </source>
</evidence>
<dbReference type="InterPro" id="IPR011989">
    <property type="entry name" value="ARM-like"/>
</dbReference>
<proteinExistence type="predicted"/>
<dbReference type="InterPro" id="IPR051681">
    <property type="entry name" value="Ser/Thr_Kinases-Pseudokinases"/>
</dbReference>
<feature type="repeat" description="ARM" evidence="1">
    <location>
        <begin position="66"/>
        <end position="108"/>
    </location>
</feature>
<dbReference type="Pfam" id="PF07714">
    <property type="entry name" value="PK_Tyr_Ser-Thr"/>
    <property type="match status" value="1"/>
</dbReference>
<dbReference type="PROSITE" id="PS50176">
    <property type="entry name" value="ARM_REPEAT"/>
    <property type="match status" value="3"/>
</dbReference>
<dbReference type="GO" id="GO:0005524">
    <property type="term" value="F:ATP binding"/>
    <property type="evidence" value="ECO:0007669"/>
    <property type="project" value="UniProtKB-UniRule"/>
</dbReference>
<gene>
    <name evidence="4" type="ORF">COHA_005322</name>
</gene>